<accession>A0A9P6N7X6</accession>
<feature type="chain" id="PRO_5040418269" evidence="1">
    <location>
        <begin position="30"/>
        <end position="56"/>
    </location>
</feature>
<evidence type="ECO:0000256" key="1">
    <source>
        <dbReference type="SAM" id="SignalP"/>
    </source>
</evidence>
<keyword evidence="3" id="KW-1185">Reference proteome</keyword>
<proteinExistence type="predicted"/>
<evidence type="ECO:0000313" key="2">
    <source>
        <dbReference type="EMBL" id="KAG0141299.1"/>
    </source>
</evidence>
<dbReference type="Proteomes" id="UP000886653">
    <property type="component" value="Unassembled WGS sequence"/>
</dbReference>
<comment type="caution">
    <text evidence="2">The sequence shown here is derived from an EMBL/GenBank/DDBJ whole genome shotgun (WGS) entry which is preliminary data.</text>
</comment>
<keyword evidence="1" id="KW-0732">Signal</keyword>
<name>A0A9P6N7X6_9BASI</name>
<reference evidence="2" key="1">
    <citation type="submission" date="2013-11" db="EMBL/GenBank/DDBJ databases">
        <title>Genome sequence of the fusiform rust pathogen reveals effectors for host alternation and coevolution with pine.</title>
        <authorList>
            <consortium name="DOE Joint Genome Institute"/>
            <person name="Smith K."/>
            <person name="Pendleton A."/>
            <person name="Kubisiak T."/>
            <person name="Anderson C."/>
            <person name="Salamov A."/>
            <person name="Aerts A."/>
            <person name="Riley R."/>
            <person name="Clum A."/>
            <person name="Lindquist E."/>
            <person name="Ence D."/>
            <person name="Campbell M."/>
            <person name="Kronenberg Z."/>
            <person name="Feau N."/>
            <person name="Dhillon B."/>
            <person name="Hamelin R."/>
            <person name="Burleigh J."/>
            <person name="Smith J."/>
            <person name="Yandell M."/>
            <person name="Nelson C."/>
            <person name="Grigoriev I."/>
            <person name="Davis J."/>
        </authorList>
    </citation>
    <scope>NUCLEOTIDE SEQUENCE</scope>
    <source>
        <strain evidence="2">G11</strain>
    </source>
</reference>
<protein>
    <submittedName>
        <fullName evidence="2">Uncharacterized protein</fullName>
    </submittedName>
</protein>
<gene>
    <name evidence="2" type="ORF">CROQUDRAFT_98929</name>
</gene>
<dbReference type="AlphaFoldDB" id="A0A9P6N7X6"/>
<organism evidence="2 3">
    <name type="scientific">Cronartium quercuum f. sp. fusiforme G11</name>
    <dbReference type="NCBI Taxonomy" id="708437"/>
    <lineage>
        <taxon>Eukaryota</taxon>
        <taxon>Fungi</taxon>
        <taxon>Dikarya</taxon>
        <taxon>Basidiomycota</taxon>
        <taxon>Pucciniomycotina</taxon>
        <taxon>Pucciniomycetes</taxon>
        <taxon>Pucciniales</taxon>
        <taxon>Coleosporiaceae</taxon>
        <taxon>Cronartium</taxon>
    </lineage>
</organism>
<feature type="signal peptide" evidence="1">
    <location>
        <begin position="1"/>
        <end position="29"/>
    </location>
</feature>
<sequence>MTSTGQAHLLLRVLFVALFVTRAFSVVHALPSSHGHVRFLSHATNVAFCRTGVLDL</sequence>
<dbReference type="EMBL" id="MU167392">
    <property type="protein sequence ID" value="KAG0141299.1"/>
    <property type="molecule type" value="Genomic_DNA"/>
</dbReference>
<evidence type="ECO:0000313" key="3">
    <source>
        <dbReference type="Proteomes" id="UP000886653"/>
    </source>
</evidence>